<dbReference type="GO" id="GO:0042393">
    <property type="term" value="F:histone binding"/>
    <property type="evidence" value="ECO:0007669"/>
    <property type="project" value="TreeGrafter"/>
</dbReference>
<evidence type="ECO:0000256" key="5">
    <source>
        <dbReference type="ARBA" id="ARBA00023015"/>
    </source>
</evidence>
<sequence>MTTQFDQIYHGLSPEVGKLRIAQGGMAWRGEEANQTVAIPSDEMKWAQWIRVARNYQLRLGLGSKDKKTADRKRETFDGFQRDDHDKLAHLLKQYFSIVLETKEVSVKGWNWGMTDFQGQDLAFLISNKTAFELPLNKVANSNIAGRTEVSLEFPAPADKKPGRGAPDELTEIRFYVPGTHTKEARGSDAGSQKSDDEDGEEISAAQAFHDAIKEKAEISQVAGDIILSFEEVLVLTPRGRYDVDMFPEFLRLRGKTYDYKILYTTIAKLFLLPKDDMHVLFILGLSTPIRQGQTRYQYLVMQFSRDEESTAELNMTEEQIAKYERLKKSYDDPTFEVVSSVFRALSGRKIIGSGSFQSREGHPALKANLKAVQGDLFLLEKYIFFVSKTPTLIDLSEIHQVVFSRLGAGLGATAARTFDLKIVTKGGPEFTFTSINKEEHEVTEAYLKEKKVKVKNEMMEGELILGVDDDDEEMQSVASSGEEVPKPRLGMDEDEDSEEDEDFHVSDSDAGSPTESSSDDEGGQTASDASGDREFTGKKGKGKGSAKKAAAKKSKPADESDAEDEERPKKAAPKPKPKPKKKGSDDEAMDVDEEKPKPKPKPKPKAKAKESEDGPAKKKLKKSDE</sequence>
<dbReference type="FunFam" id="2.30.29.150:FF:000001">
    <property type="entry name" value="Fact complex subunit ssrp1"/>
    <property type="match status" value="1"/>
</dbReference>
<dbReference type="InterPro" id="IPR024954">
    <property type="entry name" value="SSRP1_DD"/>
</dbReference>
<reference evidence="13 14" key="1">
    <citation type="journal article" date="2014" name="PLoS Genet.">
        <title>Analysis of the Phlebiopsis gigantea genome, transcriptome and secretome provides insight into its pioneer colonization strategies of wood.</title>
        <authorList>
            <person name="Hori C."/>
            <person name="Ishida T."/>
            <person name="Igarashi K."/>
            <person name="Samejima M."/>
            <person name="Suzuki H."/>
            <person name="Master E."/>
            <person name="Ferreira P."/>
            <person name="Ruiz-Duenas F.J."/>
            <person name="Held B."/>
            <person name="Canessa P."/>
            <person name="Larrondo L.F."/>
            <person name="Schmoll M."/>
            <person name="Druzhinina I.S."/>
            <person name="Kubicek C.P."/>
            <person name="Gaskell J.A."/>
            <person name="Kersten P."/>
            <person name="St John F."/>
            <person name="Glasner J."/>
            <person name="Sabat G."/>
            <person name="Splinter BonDurant S."/>
            <person name="Syed K."/>
            <person name="Yadav J."/>
            <person name="Mgbeahuruike A.C."/>
            <person name="Kovalchuk A."/>
            <person name="Asiegbu F.O."/>
            <person name="Lackner G."/>
            <person name="Hoffmeister D."/>
            <person name="Rencoret J."/>
            <person name="Gutierrez A."/>
            <person name="Sun H."/>
            <person name="Lindquist E."/>
            <person name="Barry K."/>
            <person name="Riley R."/>
            <person name="Grigoriev I.V."/>
            <person name="Henrissat B."/>
            <person name="Kues U."/>
            <person name="Berka R.M."/>
            <person name="Martinez A.T."/>
            <person name="Covert S.F."/>
            <person name="Blanchette R.A."/>
            <person name="Cullen D."/>
        </authorList>
    </citation>
    <scope>NUCLEOTIDE SEQUENCE [LARGE SCALE GENOMIC DNA]</scope>
    <source>
        <strain evidence="13 14">11061_1 CR5-6</strain>
    </source>
</reference>
<dbReference type="Gene3D" id="2.30.29.220">
    <property type="entry name" value="Structure-specific recognition protein (SSRP1)"/>
    <property type="match status" value="1"/>
</dbReference>
<dbReference type="OrthoDB" id="498543at2759"/>
<dbReference type="HOGENOM" id="CLU_017374_3_0_1"/>
<dbReference type="Proteomes" id="UP000053257">
    <property type="component" value="Unassembled WGS sequence"/>
</dbReference>
<dbReference type="SUPFAM" id="SSF50729">
    <property type="entry name" value="PH domain-like"/>
    <property type="match status" value="1"/>
</dbReference>
<keyword evidence="14" id="KW-1185">Reference proteome</keyword>
<dbReference type="STRING" id="745531.A0A0C3SDG6"/>
<feature type="compositionally biased region" description="Basic and acidic residues" evidence="11">
    <location>
        <begin position="608"/>
        <end position="626"/>
    </location>
</feature>
<dbReference type="GO" id="GO:0003677">
    <property type="term" value="F:DNA binding"/>
    <property type="evidence" value="ECO:0007669"/>
    <property type="project" value="InterPro"/>
</dbReference>
<keyword evidence="7 10" id="KW-0234">DNA repair</keyword>
<evidence type="ECO:0000313" key="14">
    <source>
        <dbReference type="Proteomes" id="UP000053257"/>
    </source>
</evidence>
<dbReference type="GO" id="GO:0035101">
    <property type="term" value="C:FACT complex"/>
    <property type="evidence" value="ECO:0007669"/>
    <property type="project" value="TreeGrafter"/>
</dbReference>
<evidence type="ECO:0000259" key="12">
    <source>
        <dbReference type="SMART" id="SM01287"/>
    </source>
</evidence>
<dbReference type="Pfam" id="PF17292">
    <property type="entry name" value="POB3_N"/>
    <property type="match status" value="1"/>
</dbReference>
<dbReference type="AlphaFoldDB" id="A0A0C3SDG6"/>
<dbReference type="PANTHER" id="PTHR45849">
    <property type="entry name" value="FACT COMPLEX SUBUNIT SSRP1"/>
    <property type="match status" value="1"/>
</dbReference>
<dbReference type="CDD" id="cd13230">
    <property type="entry name" value="PH1_SSRP1-like"/>
    <property type="match status" value="1"/>
</dbReference>
<keyword evidence="8 10" id="KW-0539">Nucleus</keyword>
<evidence type="ECO:0000256" key="11">
    <source>
        <dbReference type="SAM" id="MobiDB-lite"/>
    </source>
</evidence>
<keyword evidence="5 10" id="KW-0805">Transcription regulation</keyword>
<dbReference type="GO" id="GO:0006281">
    <property type="term" value="P:DNA repair"/>
    <property type="evidence" value="ECO:0007669"/>
    <property type="project" value="UniProtKB-KW"/>
</dbReference>
<evidence type="ECO:0000256" key="3">
    <source>
        <dbReference type="ARBA" id="ARBA00022705"/>
    </source>
</evidence>
<evidence type="ECO:0000256" key="6">
    <source>
        <dbReference type="ARBA" id="ARBA00023163"/>
    </source>
</evidence>
<evidence type="ECO:0000313" key="13">
    <source>
        <dbReference type="EMBL" id="KIP09665.1"/>
    </source>
</evidence>
<keyword evidence="3 10" id="KW-0235">DNA replication</keyword>
<dbReference type="InterPro" id="IPR000969">
    <property type="entry name" value="SSRP1/POB3"/>
</dbReference>
<dbReference type="InterPro" id="IPR050454">
    <property type="entry name" value="RTT106/SSRP1_HistChap/FACT"/>
</dbReference>
<comment type="function">
    <text evidence="9 10">Component of the FACT complex, a general chromatin factor that acts to reorganize nucleosomes. The FACT complex is involved in multiple processes that require DNA as a template such as mRNA elongation, DNA replication and DNA repair. During transcription elongation the FACT complex acts as a histone chaperone that both destabilizes and restores nucleosomal structure. It facilitates the passage of RNA polymerase II and transcription by promoting the dissociation of one histone H2A-H2B dimer from the nucleosome, then subsequently promotes the reestablishment of the nucleosome following the passage of RNA polymerase II.</text>
</comment>
<dbReference type="GO" id="GO:0006260">
    <property type="term" value="P:DNA replication"/>
    <property type="evidence" value="ECO:0007669"/>
    <property type="project" value="UniProtKB-KW"/>
</dbReference>
<dbReference type="InterPro" id="IPR038167">
    <property type="entry name" value="SSRP1_sf"/>
</dbReference>
<dbReference type="PANTHER" id="PTHR45849:SF1">
    <property type="entry name" value="FACT COMPLEX SUBUNIT SSRP1"/>
    <property type="match status" value="1"/>
</dbReference>
<organism evidence="13 14">
    <name type="scientific">Phlebiopsis gigantea (strain 11061_1 CR5-6)</name>
    <name type="common">White-rot fungus</name>
    <name type="synonym">Peniophora gigantea</name>
    <dbReference type="NCBI Taxonomy" id="745531"/>
    <lineage>
        <taxon>Eukaryota</taxon>
        <taxon>Fungi</taxon>
        <taxon>Dikarya</taxon>
        <taxon>Basidiomycota</taxon>
        <taxon>Agaricomycotina</taxon>
        <taxon>Agaricomycetes</taxon>
        <taxon>Polyporales</taxon>
        <taxon>Phanerochaetaceae</taxon>
        <taxon>Phlebiopsis</taxon>
    </lineage>
</organism>
<dbReference type="GO" id="GO:0031491">
    <property type="term" value="F:nucleosome binding"/>
    <property type="evidence" value="ECO:0007669"/>
    <property type="project" value="TreeGrafter"/>
</dbReference>
<comment type="similarity">
    <text evidence="1 10">Belongs to the SSRP1 family.</text>
</comment>
<evidence type="ECO:0000256" key="2">
    <source>
        <dbReference type="ARBA" id="ARBA00022454"/>
    </source>
</evidence>
<protein>
    <recommendedName>
        <fullName evidence="10">FACT complex subunit POB3</fullName>
    </recommendedName>
</protein>
<evidence type="ECO:0000256" key="4">
    <source>
        <dbReference type="ARBA" id="ARBA00022763"/>
    </source>
</evidence>
<keyword evidence="2 10" id="KW-0158">Chromosome</keyword>
<dbReference type="Pfam" id="PF08512">
    <property type="entry name" value="Rttp106-like_middle"/>
    <property type="match status" value="1"/>
</dbReference>
<dbReference type="SMART" id="SM01287">
    <property type="entry name" value="Rtt106"/>
    <property type="match status" value="1"/>
</dbReference>
<evidence type="ECO:0000256" key="8">
    <source>
        <dbReference type="ARBA" id="ARBA00023242"/>
    </source>
</evidence>
<feature type="compositionally biased region" description="Acidic residues" evidence="11">
    <location>
        <begin position="493"/>
        <end position="503"/>
    </location>
</feature>
<dbReference type="Gene3D" id="2.30.29.30">
    <property type="entry name" value="Pleckstrin-homology domain (PH domain)/Phosphotyrosine-binding domain (PTB)"/>
    <property type="match status" value="2"/>
</dbReference>
<dbReference type="InterPro" id="IPR048993">
    <property type="entry name" value="SSRP1-like_PH1"/>
</dbReference>
<dbReference type="Gene3D" id="2.30.29.150">
    <property type="match status" value="1"/>
</dbReference>
<keyword evidence="4 10" id="KW-0227">DNA damage</keyword>
<dbReference type="InterPro" id="IPR035417">
    <property type="entry name" value="SSRP1/POB3_N"/>
</dbReference>
<feature type="domain" description="Histone chaperone RTT106/FACT complex subunit SPT16-like middle" evidence="12">
    <location>
        <begin position="363"/>
        <end position="458"/>
    </location>
</feature>
<evidence type="ECO:0000256" key="9">
    <source>
        <dbReference type="ARBA" id="ARBA00025370"/>
    </source>
</evidence>
<dbReference type="PRINTS" id="PR00887">
    <property type="entry name" value="SSRCOGNITION"/>
</dbReference>
<dbReference type="InterPro" id="IPR013719">
    <property type="entry name" value="RTT106/SPT16-like_middle_dom"/>
</dbReference>
<dbReference type="InterPro" id="IPR011993">
    <property type="entry name" value="PH-like_dom_sf"/>
</dbReference>
<gene>
    <name evidence="13" type="ORF">PHLGIDRAFT_307441</name>
</gene>
<evidence type="ECO:0000256" key="1">
    <source>
        <dbReference type="ARBA" id="ARBA00010060"/>
    </source>
</evidence>
<evidence type="ECO:0000256" key="7">
    <source>
        <dbReference type="ARBA" id="ARBA00023204"/>
    </source>
</evidence>
<name>A0A0C3SDG6_PHLG1</name>
<dbReference type="Pfam" id="PF03531">
    <property type="entry name" value="SSrecog"/>
    <property type="match status" value="1"/>
</dbReference>
<keyword evidence="6 10" id="KW-0804">Transcription</keyword>
<feature type="compositionally biased region" description="Basic residues" evidence="11">
    <location>
        <begin position="539"/>
        <end position="555"/>
    </location>
</feature>
<feature type="compositionally biased region" description="Basic residues" evidence="11">
    <location>
        <begin position="571"/>
        <end position="582"/>
    </location>
</feature>
<dbReference type="CDD" id="cd13231">
    <property type="entry name" value="PH2_SSRP1-like"/>
    <property type="match status" value="1"/>
</dbReference>
<dbReference type="Pfam" id="PF21103">
    <property type="entry name" value="PH1_SSRP1-like"/>
    <property type="match status" value="1"/>
</dbReference>
<accession>A0A0C3SDG6</accession>
<feature type="region of interest" description="Disordered" evidence="11">
    <location>
        <begin position="464"/>
        <end position="626"/>
    </location>
</feature>
<feature type="region of interest" description="Disordered" evidence="11">
    <location>
        <begin position="182"/>
        <end position="201"/>
    </location>
</feature>
<comment type="subcellular location">
    <subcellularLocation>
        <location evidence="10">Nucleus</location>
    </subcellularLocation>
    <subcellularLocation>
        <location evidence="10">Chromosome</location>
    </subcellularLocation>
</comment>
<dbReference type="EMBL" id="KN840463">
    <property type="protein sequence ID" value="KIP09665.1"/>
    <property type="molecule type" value="Genomic_DNA"/>
</dbReference>
<evidence type="ECO:0000256" key="10">
    <source>
        <dbReference type="RuleBase" id="RU364013"/>
    </source>
</evidence>
<proteinExistence type="inferred from homology"/>